<evidence type="ECO:0008006" key="3">
    <source>
        <dbReference type="Google" id="ProtNLM"/>
    </source>
</evidence>
<keyword evidence="2" id="KW-1185">Reference proteome</keyword>
<dbReference type="InterPro" id="IPR016621">
    <property type="entry name" value="UCP014543"/>
</dbReference>
<evidence type="ECO:0000313" key="2">
    <source>
        <dbReference type="Proteomes" id="UP001055185"/>
    </source>
</evidence>
<sequence>MKAHIARNQNAGVPMVLGWNLAPGDRGVLDGMAPAFGMKVVPVSPADAGQTVAQLLGEVPVTAPRTLVLEPGAYPPAIVLANFRNKDVDTLLDLLKNAKVNIPLKAVVTPTSRRWVFGDLLAHLEEEHRAYTQQAAPTQEKL</sequence>
<evidence type="ECO:0000313" key="1">
    <source>
        <dbReference type="EMBL" id="GJN63657.1"/>
    </source>
</evidence>
<dbReference type="RefSeq" id="WP_238315770.1">
    <property type="nucleotide sequence ID" value="NZ_BQKV01000014.1"/>
</dbReference>
<organism evidence="1 2">
    <name type="scientific">Faecalibacterium gallinarum</name>
    <dbReference type="NCBI Taxonomy" id="2903556"/>
    <lineage>
        <taxon>Bacteria</taxon>
        <taxon>Bacillati</taxon>
        <taxon>Bacillota</taxon>
        <taxon>Clostridia</taxon>
        <taxon>Eubacteriales</taxon>
        <taxon>Oscillospiraceae</taxon>
        <taxon>Faecalibacterium</taxon>
    </lineage>
</organism>
<reference evidence="1" key="1">
    <citation type="journal article" date="2022" name="Int. J. Syst. Evol. Microbiol.">
        <title>Genome-based, phenotypic and chemotaxonomic classification of Faecalibacterium strains: proposal of three novel species Faecalibacterium duncaniae sp. nov., Faecalibacterium hattorii sp. nov. and Faecalibacterium gallinarum sp. nov. .</title>
        <authorList>
            <person name="Sakamoto M."/>
            <person name="Sakurai N."/>
            <person name="Tanno H."/>
            <person name="Iino T."/>
            <person name="Ohkuma M."/>
            <person name="Endo A."/>
        </authorList>
    </citation>
    <scope>NUCLEOTIDE SEQUENCE</scope>
    <source>
        <strain evidence="1">JCM 17207</strain>
    </source>
</reference>
<protein>
    <recommendedName>
        <fullName evidence="3">DUF3783 domain-containing protein</fullName>
    </recommendedName>
</protein>
<dbReference type="Proteomes" id="UP001055185">
    <property type="component" value="Unassembled WGS sequence"/>
</dbReference>
<accession>A0AA37IXV6</accession>
<dbReference type="Pfam" id="PF12646">
    <property type="entry name" value="DUF3783"/>
    <property type="match status" value="1"/>
</dbReference>
<comment type="caution">
    <text evidence="1">The sequence shown here is derived from an EMBL/GenBank/DDBJ whole genome shotgun (WGS) entry which is preliminary data.</text>
</comment>
<dbReference type="AlphaFoldDB" id="A0AA37IXV6"/>
<gene>
    <name evidence="1" type="ORF">JCM17207_02820</name>
</gene>
<dbReference type="EMBL" id="BQKV01000014">
    <property type="protein sequence ID" value="GJN63657.1"/>
    <property type="molecule type" value="Genomic_DNA"/>
</dbReference>
<proteinExistence type="predicted"/>
<name>A0AA37IXV6_9FIRM</name>